<protein>
    <submittedName>
        <fullName evidence="1">Uncharacterized protein</fullName>
    </submittedName>
</protein>
<dbReference type="Proteomes" id="UP001153269">
    <property type="component" value="Unassembled WGS sequence"/>
</dbReference>
<comment type="caution">
    <text evidence="1">The sequence shown here is derived from an EMBL/GenBank/DDBJ whole genome shotgun (WGS) entry which is preliminary data.</text>
</comment>
<sequence length="115" mass="13184">MACVLQDEQPNHPPPHCDTHFDVYVSGARFLQSGAGAWLIFAWRRAKLQSRDLLSIQRLFLGIYHYMCPRVQTHRSLGTPGSGWPALRAVITLRSRLNQRQRAAVVVEEEEEIPY</sequence>
<accession>A0A9N7Z5R8</accession>
<evidence type="ECO:0000313" key="1">
    <source>
        <dbReference type="EMBL" id="CAB1451291.1"/>
    </source>
</evidence>
<gene>
    <name evidence="1" type="ORF">PLEPLA_LOCUS38984</name>
</gene>
<keyword evidence="2" id="KW-1185">Reference proteome</keyword>
<reference evidence="1" key="1">
    <citation type="submission" date="2020-03" db="EMBL/GenBank/DDBJ databases">
        <authorList>
            <person name="Weist P."/>
        </authorList>
    </citation>
    <scope>NUCLEOTIDE SEQUENCE</scope>
</reference>
<evidence type="ECO:0000313" key="2">
    <source>
        <dbReference type="Proteomes" id="UP001153269"/>
    </source>
</evidence>
<dbReference type="EMBL" id="CADEAL010004084">
    <property type="protein sequence ID" value="CAB1451291.1"/>
    <property type="molecule type" value="Genomic_DNA"/>
</dbReference>
<name>A0A9N7Z5R8_PLEPL</name>
<proteinExistence type="predicted"/>
<dbReference type="AlphaFoldDB" id="A0A9N7Z5R8"/>
<organism evidence="1 2">
    <name type="scientific">Pleuronectes platessa</name>
    <name type="common">European plaice</name>
    <dbReference type="NCBI Taxonomy" id="8262"/>
    <lineage>
        <taxon>Eukaryota</taxon>
        <taxon>Metazoa</taxon>
        <taxon>Chordata</taxon>
        <taxon>Craniata</taxon>
        <taxon>Vertebrata</taxon>
        <taxon>Euteleostomi</taxon>
        <taxon>Actinopterygii</taxon>
        <taxon>Neopterygii</taxon>
        <taxon>Teleostei</taxon>
        <taxon>Neoteleostei</taxon>
        <taxon>Acanthomorphata</taxon>
        <taxon>Carangaria</taxon>
        <taxon>Pleuronectiformes</taxon>
        <taxon>Pleuronectoidei</taxon>
        <taxon>Pleuronectidae</taxon>
        <taxon>Pleuronectes</taxon>
    </lineage>
</organism>